<dbReference type="Proteomes" id="UP000324897">
    <property type="component" value="Chromosome 6"/>
</dbReference>
<evidence type="ECO:0000256" key="2">
    <source>
        <dbReference type="ARBA" id="ARBA00022946"/>
    </source>
</evidence>
<dbReference type="InterPro" id="IPR046960">
    <property type="entry name" value="PPR_At4g14850-like_plant"/>
</dbReference>
<evidence type="ECO:0000313" key="4">
    <source>
        <dbReference type="EMBL" id="TVU49044.1"/>
    </source>
</evidence>
<protein>
    <recommendedName>
        <fullName evidence="6">Pentacotripeptide-repeat region of PRORP domain-containing protein</fullName>
    </recommendedName>
</protein>
<dbReference type="AlphaFoldDB" id="A0A5J9WP27"/>
<dbReference type="InterPro" id="IPR011990">
    <property type="entry name" value="TPR-like_helical_dom_sf"/>
</dbReference>
<dbReference type="Pfam" id="PF13041">
    <property type="entry name" value="PPR_2"/>
    <property type="match status" value="1"/>
</dbReference>
<feature type="repeat" description="PPR" evidence="3">
    <location>
        <begin position="151"/>
        <end position="185"/>
    </location>
</feature>
<keyword evidence="2" id="KW-0809">Transit peptide</keyword>
<dbReference type="GO" id="GO:0003723">
    <property type="term" value="F:RNA binding"/>
    <property type="evidence" value="ECO:0007669"/>
    <property type="project" value="InterPro"/>
</dbReference>
<evidence type="ECO:0000256" key="1">
    <source>
        <dbReference type="ARBA" id="ARBA00022737"/>
    </source>
</evidence>
<dbReference type="InterPro" id="IPR046848">
    <property type="entry name" value="E_motif"/>
</dbReference>
<name>A0A5J9WP27_9POAL</name>
<dbReference type="Gene3D" id="1.25.40.10">
    <property type="entry name" value="Tetratricopeptide repeat domain"/>
    <property type="match status" value="3"/>
</dbReference>
<comment type="caution">
    <text evidence="4">The sequence shown here is derived from an EMBL/GenBank/DDBJ whole genome shotgun (WGS) entry which is preliminary data.</text>
</comment>
<accession>A0A5J9WP27</accession>
<dbReference type="Pfam" id="PF01535">
    <property type="entry name" value="PPR"/>
    <property type="match status" value="3"/>
</dbReference>
<evidence type="ECO:0000256" key="3">
    <source>
        <dbReference type="PROSITE-ProRule" id="PRU00708"/>
    </source>
</evidence>
<proteinExistence type="predicted"/>
<evidence type="ECO:0000313" key="5">
    <source>
        <dbReference type="Proteomes" id="UP000324897"/>
    </source>
</evidence>
<gene>
    <name evidence="4" type="ORF">EJB05_00335</name>
</gene>
<feature type="non-terminal residue" evidence="4">
    <location>
        <position position="1"/>
    </location>
</feature>
<dbReference type="Pfam" id="PF20431">
    <property type="entry name" value="E_motif"/>
    <property type="match status" value="1"/>
</dbReference>
<reference evidence="4 5" key="1">
    <citation type="journal article" date="2019" name="Sci. Rep.">
        <title>A high-quality genome of Eragrostis curvula grass provides insights into Poaceae evolution and supports new strategies to enhance forage quality.</title>
        <authorList>
            <person name="Carballo J."/>
            <person name="Santos B.A.C.M."/>
            <person name="Zappacosta D."/>
            <person name="Garbus I."/>
            <person name="Selva J.P."/>
            <person name="Gallo C.A."/>
            <person name="Diaz A."/>
            <person name="Albertini E."/>
            <person name="Caccamo M."/>
            <person name="Echenique V."/>
        </authorList>
    </citation>
    <scope>NUCLEOTIDE SEQUENCE [LARGE SCALE GENOMIC DNA]</scope>
    <source>
        <strain evidence="5">cv. Victoria</strain>
        <tissue evidence="4">Leaf</tissue>
    </source>
</reference>
<sequence length="556" mass="59727">MPRASPYSYAVLEPLLREHFPFPRRLLQVHALLLTSGALLSDAFPYNCLAHAHLRIPAASTSSPPPAPLRLFSAMLARGARPNRHTFPSLLKSAAASRSSAIANALHAQCLRRGLEADRFVACSLVSAYGRCGHPARNARKVFDEMGGSPDLASCNALLDALCLAGDLAAAESFFELMAVRDAVSWTTLVSGLSRGGRHRCALEAFRASLMGNTGRRLGEATMVSVLSACANLDGAEGLAAGMAVHAYVVRHELDLTAFLGTALVDMYGKHGKLGYCNSTFEIVCKKETCTWNALLSALANHGKETEALAQFDMMRAEGFLPNQITFVALLTACARGGLVEIGLHWFEAMVAEYKVTPLMVHYGCVVDLLGRAGRFVEAVQVIERMPFTADASVWGALLGACKLHGNVELAAEVGQKLMALGPQQSGRYVTIRNVYLEDGNWHAATRMGEAMQEAGIRKTVGQSSVLSVADLEPNKGSLLPKVEQGTEPPKTQRCVPMCLTNALGVGMGTPISSILIPLQPEVNQQASVFPRFKTGRSNLAVTAFIRGWKLPIEMV</sequence>
<dbReference type="NCBIfam" id="TIGR00756">
    <property type="entry name" value="PPR"/>
    <property type="match status" value="2"/>
</dbReference>
<dbReference type="GO" id="GO:0009451">
    <property type="term" value="P:RNA modification"/>
    <property type="evidence" value="ECO:0007669"/>
    <property type="project" value="InterPro"/>
</dbReference>
<evidence type="ECO:0008006" key="6">
    <source>
        <dbReference type="Google" id="ProtNLM"/>
    </source>
</evidence>
<feature type="repeat" description="PPR" evidence="3">
    <location>
        <begin position="288"/>
        <end position="322"/>
    </location>
</feature>
<dbReference type="EMBL" id="RWGY01000002">
    <property type="protein sequence ID" value="TVU49044.1"/>
    <property type="molecule type" value="Genomic_DNA"/>
</dbReference>
<keyword evidence="5" id="KW-1185">Reference proteome</keyword>
<dbReference type="PROSITE" id="PS51375">
    <property type="entry name" value="PPR"/>
    <property type="match status" value="2"/>
</dbReference>
<dbReference type="Gramene" id="TVU49044">
    <property type="protein sequence ID" value="TVU49044"/>
    <property type="gene ID" value="EJB05_00335"/>
</dbReference>
<dbReference type="PANTHER" id="PTHR47926:SF348">
    <property type="entry name" value="PENTATRICOPEPTIDE REPEAT-CONTAINING PROTEIN"/>
    <property type="match status" value="1"/>
</dbReference>
<dbReference type="InterPro" id="IPR002885">
    <property type="entry name" value="PPR_rpt"/>
</dbReference>
<dbReference type="FunFam" id="1.25.40.10:FF:000879">
    <property type="entry name" value="Pentatricopeptide repeat-containing protein"/>
    <property type="match status" value="1"/>
</dbReference>
<dbReference type="PANTHER" id="PTHR47926">
    <property type="entry name" value="PENTATRICOPEPTIDE REPEAT-CONTAINING PROTEIN"/>
    <property type="match status" value="1"/>
</dbReference>
<keyword evidence="1" id="KW-0677">Repeat</keyword>
<organism evidence="4 5">
    <name type="scientific">Eragrostis curvula</name>
    <name type="common">weeping love grass</name>
    <dbReference type="NCBI Taxonomy" id="38414"/>
    <lineage>
        <taxon>Eukaryota</taxon>
        <taxon>Viridiplantae</taxon>
        <taxon>Streptophyta</taxon>
        <taxon>Embryophyta</taxon>
        <taxon>Tracheophyta</taxon>
        <taxon>Spermatophyta</taxon>
        <taxon>Magnoliopsida</taxon>
        <taxon>Liliopsida</taxon>
        <taxon>Poales</taxon>
        <taxon>Poaceae</taxon>
        <taxon>PACMAD clade</taxon>
        <taxon>Chloridoideae</taxon>
        <taxon>Eragrostideae</taxon>
        <taxon>Eragrostidinae</taxon>
        <taxon>Eragrostis</taxon>
    </lineage>
</organism>
<dbReference type="OrthoDB" id="185373at2759"/>